<comment type="caution">
    <text evidence="6">The sequence shown here is derived from an EMBL/GenBank/DDBJ whole genome shotgun (WGS) entry which is preliminary data.</text>
</comment>
<name>A0A927IGJ8_9BACT</name>
<dbReference type="Gene3D" id="2.170.130.10">
    <property type="entry name" value="TonB-dependent receptor, plug domain"/>
    <property type="match status" value="1"/>
</dbReference>
<evidence type="ECO:0000313" key="6">
    <source>
        <dbReference type="EMBL" id="MBD5781272.1"/>
    </source>
</evidence>
<proteinExistence type="predicted"/>
<dbReference type="SUPFAM" id="SSF56935">
    <property type="entry name" value="Porins"/>
    <property type="match status" value="1"/>
</dbReference>
<dbReference type="InterPro" id="IPR010104">
    <property type="entry name" value="TonB_rcpt_bac"/>
</dbReference>
<evidence type="ECO:0000313" key="7">
    <source>
        <dbReference type="Proteomes" id="UP000622317"/>
    </source>
</evidence>
<sequence length="915" mass="99462">MKYNHAPKTYHQVSRISSAALLLLGLATAPLAHAQDEDEDVFTLEAFKVTGSFAGSLAAAAQEKKFKPTIVEAISAEDIGKLPDTSIAESLARLPGMTSQRVNGRSQVISIRGFPSEFTTGLLNGRELATTSNNRDIEYDQFPAELLSGATVYKTTEAALATQGISGTVNLQTVRPLSHGKKTVATNVFYEWTGKDALNAGSDDAGIRFTGTYIDQLNEGKTGIAFGFSHTDKPGQGEQWQAWGYPGGTTEEYGDINIIGGAKPFVRSSSLERDSFMFVLENELSDNVHSTFDAFYSNFAETQMLRGIELPLWWSSAQFREGTEVVDDGFVVEGVYDNVHGVVRNDIAERDADVYALGWNLQFENLGDWSADADIAYSKVDRVDTVLESYSGTGSNQSGTPDSLRFNMTGGTGAVFTPTIDYTNPNNLVLTGPQGWGGDIVPGGQLGYLKEPQTEDELLQIKLGATRELDNKTFSALQVGLRYTDRSKTEAEVGKYLALPNGATEAPLPTIIGNTDLSFIGIPGMASYDPIAALNSGVYDIINNPNADVVAVDWAVDEQITQLYSQLDIDTRVGDVPVTGAIGFQYIFSDQSSTGLAASGTGDSVQTLPVSDSHSYEDFVPSLNLNFLLPDDQYLRFSAARQIMRQRMSDMRAGYQFSYTPGRANISDPIEGPWGGSGGNTSLEPWRANAIDLSYERYFKDGMGYWSAALFYKDLRTFAYTQKQIRDFTGFPYDGDEPATFLGGVDVPQNGSGGSVQGLELTLSLPGEKLSDKLKGFGAILNAAFTDNNIQPDPNDAATPLPGFSDKVASATFYYEADNGFSARVSGRYRSEYRANVASFGPRGEDFRTVQDETVIDGQVSYTFKSGSLEGASIILQGYNLNDEPLVTYEGDDPRFVRDYQSYGPSYSIGMSYKF</sequence>
<dbReference type="InterPro" id="IPR037066">
    <property type="entry name" value="Plug_dom_sf"/>
</dbReference>
<dbReference type="PANTHER" id="PTHR40980">
    <property type="entry name" value="PLUG DOMAIN-CONTAINING PROTEIN"/>
    <property type="match status" value="1"/>
</dbReference>
<dbReference type="Proteomes" id="UP000622317">
    <property type="component" value="Unassembled WGS sequence"/>
</dbReference>
<dbReference type="PANTHER" id="PTHR40980:SF3">
    <property type="entry name" value="TONB-DEPENDENT RECEPTOR-LIKE BETA-BARREL DOMAIN-CONTAINING PROTEIN"/>
    <property type="match status" value="1"/>
</dbReference>
<keyword evidence="2" id="KW-0472">Membrane</keyword>
<dbReference type="GO" id="GO:0009279">
    <property type="term" value="C:cell outer membrane"/>
    <property type="evidence" value="ECO:0007669"/>
    <property type="project" value="UniProtKB-SubCell"/>
</dbReference>
<evidence type="ECO:0000259" key="5">
    <source>
        <dbReference type="Pfam" id="PF07715"/>
    </source>
</evidence>
<dbReference type="InterPro" id="IPR012910">
    <property type="entry name" value="Plug_dom"/>
</dbReference>
<dbReference type="RefSeq" id="WP_191618371.1">
    <property type="nucleotide sequence ID" value="NZ_JACYFG010000040.1"/>
</dbReference>
<feature type="chain" id="PRO_5037158179" evidence="4">
    <location>
        <begin position="35"/>
        <end position="915"/>
    </location>
</feature>
<protein>
    <submittedName>
        <fullName evidence="6">TonB-dependent receptor</fullName>
    </submittedName>
</protein>
<dbReference type="InterPro" id="IPR036942">
    <property type="entry name" value="Beta-barrel_TonB_sf"/>
</dbReference>
<evidence type="ECO:0000256" key="2">
    <source>
        <dbReference type="ARBA" id="ARBA00023136"/>
    </source>
</evidence>
<dbReference type="AlphaFoldDB" id="A0A927IGJ8"/>
<feature type="signal peptide" evidence="4">
    <location>
        <begin position="1"/>
        <end position="34"/>
    </location>
</feature>
<dbReference type="Gene3D" id="2.40.170.20">
    <property type="entry name" value="TonB-dependent receptor, beta-barrel domain"/>
    <property type="match status" value="1"/>
</dbReference>
<organism evidence="6 7">
    <name type="scientific">Pelagicoccus enzymogenes</name>
    <dbReference type="NCBI Taxonomy" id="2773457"/>
    <lineage>
        <taxon>Bacteria</taxon>
        <taxon>Pseudomonadati</taxon>
        <taxon>Verrucomicrobiota</taxon>
        <taxon>Opitutia</taxon>
        <taxon>Puniceicoccales</taxon>
        <taxon>Pelagicoccaceae</taxon>
        <taxon>Pelagicoccus</taxon>
    </lineage>
</organism>
<evidence type="ECO:0000256" key="3">
    <source>
        <dbReference type="ARBA" id="ARBA00023237"/>
    </source>
</evidence>
<dbReference type="Pfam" id="PF07715">
    <property type="entry name" value="Plug"/>
    <property type="match status" value="1"/>
</dbReference>
<dbReference type="EMBL" id="JACYFG010000040">
    <property type="protein sequence ID" value="MBD5781272.1"/>
    <property type="molecule type" value="Genomic_DNA"/>
</dbReference>
<keyword evidence="3" id="KW-0998">Cell outer membrane</keyword>
<evidence type="ECO:0000256" key="1">
    <source>
        <dbReference type="ARBA" id="ARBA00004442"/>
    </source>
</evidence>
<dbReference type="NCBIfam" id="TIGR01782">
    <property type="entry name" value="TonB-Xanth-Caul"/>
    <property type="match status" value="1"/>
</dbReference>
<evidence type="ECO:0000256" key="4">
    <source>
        <dbReference type="SAM" id="SignalP"/>
    </source>
</evidence>
<keyword evidence="4" id="KW-0732">Signal</keyword>
<keyword evidence="6" id="KW-0675">Receptor</keyword>
<comment type="subcellular location">
    <subcellularLocation>
        <location evidence="1">Cell outer membrane</location>
    </subcellularLocation>
</comment>
<reference evidence="6" key="1">
    <citation type="submission" date="2020-09" db="EMBL/GenBank/DDBJ databases">
        <title>Pelagicoccus enzymogenes sp. nov. with an EPS production, isolated from marine sediment.</title>
        <authorList>
            <person name="Feng X."/>
        </authorList>
    </citation>
    <scope>NUCLEOTIDE SEQUENCE</scope>
    <source>
        <strain evidence="6">NFK12</strain>
    </source>
</reference>
<accession>A0A927IGJ8</accession>
<keyword evidence="7" id="KW-1185">Reference proteome</keyword>
<feature type="domain" description="TonB-dependent receptor plug" evidence="5">
    <location>
        <begin position="67"/>
        <end position="165"/>
    </location>
</feature>
<gene>
    <name evidence="6" type="ORF">IEN85_17360</name>
</gene>